<evidence type="ECO:0000313" key="2">
    <source>
        <dbReference type="Proteomes" id="UP000663862"/>
    </source>
</evidence>
<gene>
    <name evidence="1" type="ORF">TSG867_LOCUS9547</name>
</gene>
<proteinExistence type="predicted"/>
<dbReference type="Proteomes" id="UP000663862">
    <property type="component" value="Unassembled WGS sequence"/>
</dbReference>
<name>A0A820LBN8_9BILA</name>
<comment type="caution">
    <text evidence="1">The sequence shown here is derived from an EMBL/GenBank/DDBJ whole genome shotgun (WGS) entry which is preliminary data.</text>
</comment>
<protein>
    <submittedName>
        <fullName evidence="1">Uncharacterized protein</fullName>
    </submittedName>
</protein>
<reference evidence="1" key="1">
    <citation type="submission" date="2021-02" db="EMBL/GenBank/DDBJ databases">
        <authorList>
            <person name="Nowell W R."/>
        </authorList>
    </citation>
    <scope>NUCLEOTIDE SEQUENCE</scope>
</reference>
<dbReference type="AlphaFoldDB" id="A0A820LBN8"/>
<evidence type="ECO:0000313" key="1">
    <source>
        <dbReference type="EMBL" id="CAF4351109.1"/>
    </source>
</evidence>
<accession>A0A820LBN8</accession>
<organism evidence="1 2">
    <name type="scientific">Rotaria socialis</name>
    <dbReference type="NCBI Taxonomy" id="392032"/>
    <lineage>
        <taxon>Eukaryota</taxon>
        <taxon>Metazoa</taxon>
        <taxon>Spiralia</taxon>
        <taxon>Gnathifera</taxon>
        <taxon>Rotifera</taxon>
        <taxon>Eurotatoria</taxon>
        <taxon>Bdelloidea</taxon>
        <taxon>Philodinida</taxon>
        <taxon>Philodinidae</taxon>
        <taxon>Rotaria</taxon>
    </lineage>
</organism>
<sequence length="173" mass="20104">MDADAQFLNDFQAATIPFEQWTHAAHIRMAYLVCRSSDTFEEALLKIRQGIQHFNGFHLAKVTVGFHETMTQLWTTIVWNATKKCDSSVSNSNDFLEQNRYLLDSSLWKQYYSPALMFSPDAKRSFTITVYHVFEKQKRCSANESILQERNSKFMPDLKAYHSMENNDLNTGL</sequence>
<dbReference type="EMBL" id="CAJOBQ010000420">
    <property type="protein sequence ID" value="CAF4351109.1"/>
    <property type="molecule type" value="Genomic_DNA"/>
</dbReference>